<dbReference type="EMBL" id="JAAAHW010003790">
    <property type="protein sequence ID" value="KAF9980783.1"/>
    <property type="molecule type" value="Genomic_DNA"/>
</dbReference>
<protein>
    <submittedName>
        <fullName evidence="1">Uncharacterized protein</fullName>
    </submittedName>
</protein>
<accession>A0A9P6M8U3</accession>
<keyword evidence="2" id="KW-1185">Reference proteome</keyword>
<proteinExistence type="predicted"/>
<evidence type="ECO:0000313" key="2">
    <source>
        <dbReference type="Proteomes" id="UP000749646"/>
    </source>
</evidence>
<dbReference type="AlphaFoldDB" id="A0A9P6M8U3"/>
<name>A0A9P6M8U3_9FUNG</name>
<comment type="caution">
    <text evidence="1">The sequence shown here is derived from an EMBL/GenBank/DDBJ whole genome shotgun (WGS) entry which is preliminary data.</text>
</comment>
<gene>
    <name evidence="1" type="ORF">BGZ65_004688</name>
</gene>
<reference evidence="1" key="1">
    <citation type="journal article" date="2020" name="Fungal Divers.">
        <title>Resolving the Mortierellaceae phylogeny through synthesis of multi-gene phylogenetics and phylogenomics.</title>
        <authorList>
            <person name="Vandepol N."/>
            <person name="Liber J."/>
            <person name="Desiro A."/>
            <person name="Na H."/>
            <person name="Kennedy M."/>
            <person name="Barry K."/>
            <person name="Grigoriev I.V."/>
            <person name="Miller A.N."/>
            <person name="O'Donnell K."/>
            <person name="Stajich J.E."/>
            <person name="Bonito G."/>
        </authorList>
    </citation>
    <scope>NUCLEOTIDE SEQUENCE</scope>
    <source>
        <strain evidence="1">MES-2147</strain>
    </source>
</reference>
<sequence length="109" mass="12015">MFDITAPGRLSREPPLSMRAWIEGTIVVKSSNIEGIPQVIKISTSDEMIIDIQVYLYDMADISQLKGPLTIKINSSGIPPTTLSDGCKLQDCELVKLEKMHDKILSGLL</sequence>
<organism evidence="1 2">
    <name type="scientific">Modicella reniformis</name>
    <dbReference type="NCBI Taxonomy" id="1440133"/>
    <lineage>
        <taxon>Eukaryota</taxon>
        <taxon>Fungi</taxon>
        <taxon>Fungi incertae sedis</taxon>
        <taxon>Mucoromycota</taxon>
        <taxon>Mortierellomycotina</taxon>
        <taxon>Mortierellomycetes</taxon>
        <taxon>Mortierellales</taxon>
        <taxon>Mortierellaceae</taxon>
        <taxon>Modicella</taxon>
    </lineage>
</organism>
<evidence type="ECO:0000313" key="1">
    <source>
        <dbReference type="EMBL" id="KAF9980783.1"/>
    </source>
</evidence>
<dbReference type="Proteomes" id="UP000749646">
    <property type="component" value="Unassembled WGS sequence"/>
</dbReference>